<dbReference type="EMBL" id="CP106793">
    <property type="protein sequence ID" value="UXY21009.1"/>
    <property type="molecule type" value="Genomic_DNA"/>
</dbReference>
<proteinExistence type="predicted"/>
<keyword evidence="2" id="KW-0812">Transmembrane</keyword>
<evidence type="ECO:0000256" key="2">
    <source>
        <dbReference type="SAM" id="Phobius"/>
    </source>
</evidence>
<keyword evidence="4" id="KW-1185">Reference proteome</keyword>
<evidence type="ECO:0000313" key="3">
    <source>
        <dbReference type="EMBL" id="UXY21009.1"/>
    </source>
</evidence>
<organism evidence="3 4">
    <name type="scientific">Streptomyces cynarae</name>
    <dbReference type="NCBI Taxonomy" id="2981134"/>
    <lineage>
        <taxon>Bacteria</taxon>
        <taxon>Bacillati</taxon>
        <taxon>Actinomycetota</taxon>
        <taxon>Actinomycetes</taxon>
        <taxon>Kitasatosporales</taxon>
        <taxon>Streptomycetaceae</taxon>
        <taxon>Streptomyces</taxon>
    </lineage>
</organism>
<feature type="region of interest" description="Disordered" evidence="1">
    <location>
        <begin position="1"/>
        <end position="25"/>
    </location>
</feature>
<dbReference type="Proteomes" id="UP001061298">
    <property type="component" value="Chromosome"/>
</dbReference>
<name>A0ABY6E2W5_9ACTN</name>
<accession>A0ABY6E2W5</accession>
<feature type="compositionally biased region" description="Basic and acidic residues" evidence="1">
    <location>
        <begin position="1"/>
        <end position="13"/>
    </location>
</feature>
<reference evidence="3" key="1">
    <citation type="submission" date="2022-10" db="EMBL/GenBank/DDBJ databases">
        <authorList>
            <person name="Mo P."/>
        </authorList>
    </citation>
    <scope>NUCLEOTIDE SEQUENCE</scope>
    <source>
        <strain evidence="3">HUAS 13-4</strain>
    </source>
</reference>
<feature type="transmembrane region" description="Helical" evidence="2">
    <location>
        <begin position="32"/>
        <end position="52"/>
    </location>
</feature>
<protein>
    <submittedName>
        <fullName evidence="3">DUF4012 domain-containing protein</fullName>
    </submittedName>
</protein>
<dbReference type="Pfam" id="PF13196">
    <property type="entry name" value="DUF4012"/>
    <property type="match status" value="1"/>
</dbReference>
<evidence type="ECO:0000313" key="4">
    <source>
        <dbReference type="Proteomes" id="UP001061298"/>
    </source>
</evidence>
<dbReference type="RefSeq" id="WP_263231044.1">
    <property type="nucleotide sequence ID" value="NZ_CP106793.1"/>
</dbReference>
<keyword evidence="2" id="KW-1133">Transmembrane helix</keyword>
<evidence type="ECO:0000256" key="1">
    <source>
        <dbReference type="SAM" id="MobiDB-lite"/>
    </source>
</evidence>
<sequence>MTDQDIRTAEPRRPGPAQGAARFPPTGRRRTLGFVLLAGAALPLAGAVWIGVTGVLARSELLAAQRDLDALRQSVAAAPVGGPERERQRAVQSAAAHAGRAHRLTTGPAWYTAAHVPFLGGPLRIVRGAAYAADRLAGDVLAPLTRVLPAPDARGTGMSEALMSLQKHAPDVARAADVATQVQADVHGLPRSTWLPAADRARAVLAQQIDRLVPVTTDASVAARVLPSMLGAQGERRYFLAFQNFAEARGTGGLPGAFAVLRADRGHLSFERFGNDSEMGTVKADIDLGADFNARYAGSDPTHVWVNSNMSPHFPYAARIWAAAWRGHTGEQVDGAMAVDPVTLSRFLRVTGPARMADGTALTADNVVDLTERASYALYKDVSRRKAFFVDAARAAAGPLIAAAEDTRRLPALLVAVNDAQRDGRIKVWSAHPEEQRLLETRPYSGTLPDAPGPFAGLVVNNAAGSKLDYYLDRSLTWEAGGCSGGRRAVTVTVTLTNRAPTSGLPAYVTLRPDRPPYRTRPGDNRLLVSYYAGTGAVFTGATLDGRPAQLALGVERGHAVFTLDLELPARSHRTLVLHLLEPHATGTPTLLQQPLVTPLLATVKPAGEACGV</sequence>
<keyword evidence="2" id="KW-0472">Membrane</keyword>
<dbReference type="InterPro" id="IPR025101">
    <property type="entry name" value="DUF4012"/>
</dbReference>
<gene>
    <name evidence="3" type="ORF">N8I84_21700</name>
</gene>